<evidence type="ECO:0000256" key="11">
    <source>
        <dbReference type="ARBA" id="ARBA00022842"/>
    </source>
</evidence>
<dbReference type="Gene3D" id="3.40.50.1000">
    <property type="entry name" value="HAD superfamily/HAD-like"/>
    <property type="match status" value="1"/>
</dbReference>
<evidence type="ECO:0000313" key="17">
    <source>
        <dbReference type="Proteomes" id="UP000191153"/>
    </source>
</evidence>
<sequence length="241" mass="27047">MKKILSVFLLASAITLASGPKVPYNHPHQNVVEMANVGRSKEIKWVKVADIEKSLQGKKPMNVSFDIDDTVLFSSPAFYYGKVKYSPDSFKFLKDQTFWNFVGDGGDRYSIPKSAAAEIIAMHQRRGDTIYFITGRTAPEGLKKGELDDTAKILQKVFKIKDMHPISYQTPYTASQNKYDKTYYIKKYNVTLHYGDSDEDILAAKEAGIRGIRILRNSQSTNKPLPGAGGYGEEVVINSQF</sequence>
<dbReference type="PIRSF" id="PIRSF017818">
    <property type="entry name" value="Acid_Ptase_B"/>
    <property type="match status" value="1"/>
</dbReference>
<reference evidence="16 17" key="1">
    <citation type="submission" date="2017-02" db="EMBL/GenBank/DDBJ databases">
        <authorList>
            <person name="Peterson S.W."/>
        </authorList>
    </citation>
    <scope>NUCLEOTIDE SEQUENCE [LARGE SCALE GENOMIC DNA]</scope>
    <source>
        <strain evidence="16 17">ATCC 700028</strain>
    </source>
</reference>
<evidence type="ECO:0000256" key="6">
    <source>
        <dbReference type="ARBA" id="ARBA00022113"/>
    </source>
</evidence>
<dbReference type="Proteomes" id="UP000191153">
    <property type="component" value="Unassembled WGS sequence"/>
</dbReference>
<evidence type="ECO:0000256" key="13">
    <source>
        <dbReference type="PIRSR" id="PIRSR017818-2"/>
    </source>
</evidence>
<dbReference type="Pfam" id="PF03767">
    <property type="entry name" value="Acid_phosphat_B"/>
    <property type="match status" value="1"/>
</dbReference>
<protein>
    <recommendedName>
        <fullName evidence="6">Class B acid phosphatase</fullName>
        <ecNumber evidence="5">3.1.3.2</ecNumber>
    </recommendedName>
</protein>
<evidence type="ECO:0000256" key="4">
    <source>
        <dbReference type="ARBA" id="ARBA00011881"/>
    </source>
</evidence>
<feature type="binding site" evidence="13">
    <location>
        <position position="181"/>
    </location>
    <ligand>
        <name>substrate</name>
    </ligand>
</feature>
<feature type="active site" description="Nucleophile" evidence="12">
    <location>
        <position position="66"/>
    </location>
</feature>
<evidence type="ECO:0000256" key="7">
    <source>
        <dbReference type="ARBA" id="ARBA00022723"/>
    </source>
</evidence>
<dbReference type="GO" id="GO:0003993">
    <property type="term" value="F:acid phosphatase activity"/>
    <property type="evidence" value="ECO:0007669"/>
    <property type="project" value="UniProtKB-EC"/>
</dbReference>
<evidence type="ECO:0000256" key="8">
    <source>
        <dbReference type="ARBA" id="ARBA00022729"/>
    </source>
</evidence>
<feature type="binding site" evidence="13">
    <location>
        <begin position="134"/>
        <end position="135"/>
    </location>
    <ligand>
        <name>substrate</name>
    </ligand>
</feature>
<dbReference type="OrthoDB" id="95231at2"/>
<dbReference type="InterPro" id="IPR010025">
    <property type="entry name" value="HAD-SF_ppase_IIIB_AphA"/>
</dbReference>
<keyword evidence="7 14" id="KW-0479">Metal-binding</keyword>
<comment type="subcellular location">
    <subcellularLocation>
        <location evidence="2">Periplasm</location>
    </subcellularLocation>
</comment>
<evidence type="ECO:0000256" key="14">
    <source>
        <dbReference type="PIRSR" id="PIRSR017818-3"/>
    </source>
</evidence>
<keyword evidence="11 14" id="KW-0460">Magnesium</keyword>
<evidence type="ECO:0000256" key="10">
    <source>
        <dbReference type="ARBA" id="ARBA00022801"/>
    </source>
</evidence>
<keyword evidence="17" id="KW-1185">Reference proteome</keyword>
<dbReference type="SUPFAM" id="SSF56784">
    <property type="entry name" value="HAD-like"/>
    <property type="match status" value="1"/>
</dbReference>
<dbReference type="SFLD" id="SFLDS00003">
    <property type="entry name" value="Haloacid_Dehalogenase"/>
    <property type="match status" value="1"/>
</dbReference>
<comment type="subunit">
    <text evidence="4">Homotetramer.</text>
</comment>
<dbReference type="InterPro" id="IPR036412">
    <property type="entry name" value="HAD-like_sf"/>
</dbReference>
<evidence type="ECO:0000256" key="15">
    <source>
        <dbReference type="SAM" id="SignalP"/>
    </source>
</evidence>
<feature type="chain" id="PRO_5012684892" description="Class B acid phosphatase" evidence="15">
    <location>
        <begin position="18"/>
        <end position="241"/>
    </location>
</feature>
<keyword evidence="10" id="KW-0378">Hydrolase</keyword>
<evidence type="ECO:0000256" key="12">
    <source>
        <dbReference type="PIRSR" id="PIRSR017818-1"/>
    </source>
</evidence>
<evidence type="ECO:0000256" key="3">
    <source>
        <dbReference type="ARBA" id="ARBA00007752"/>
    </source>
</evidence>
<feature type="signal peptide" evidence="15">
    <location>
        <begin position="1"/>
        <end position="17"/>
    </location>
</feature>
<comment type="cofactor">
    <cofactor evidence="14">
        <name>Mg(2+)</name>
        <dbReference type="ChEBI" id="CHEBI:18420"/>
    </cofactor>
    <text evidence="14">Binds 1 Mg(2+) ion per subunit.</text>
</comment>
<evidence type="ECO:0000313" key="16">
    <source>
        <dbReference type="EMBL" id="SJZ90648.1"/>
    </source>
</evidence>
<dbReference type="STRING" id="180163.SAMN02745174_01912"/>
<feature type="binding site" evidence="14">
    <location>
        <position position="68"/>
    </location>
    <ligand>
        <name>Mg(2+)</name>
        <dbReference type="ChEBI" id="CHEBI:18420"/>
    </ligand>
</feature>
<dbReference type="RefSeq" id="WP_078694376.1">
    <property type="nucleotide sequence ID" value="NZ_FUWX01000014.1"/>
</dbReference>
<dbReference type="SFLD" id="SFLDG01127">
    <property type="entry name" value="C1.3:_Acid_Phosphatase_Like"/>
    <property type="match status" value="1"/>
</dbReference>
<name>A0A1T4PII1_9FUSO</name>
<dbReference type="EMBL" id="FUWX01000014">
    <property type="protein sequence ID" value="SJZ90648.1"/>
    <property type="molecule type" value="Genomic_DNA"/>
</dbReference>
<feature type="binding site" evidence="14">
    <location>
        <position position="66"/>
    </location>
    <ligand>
        <name>Mg(2+)</name>
        <dbReference type="ChEBI" id="CHEBI:18420"/>
    </ligand>
</feature>
<dbReference type="EC" id="3.1.3.2" evidence="5"/>
<keyword evidence="8 15" id="KW-0732">Signal</keyword>
<comment type="catalytic activity">
    <reaction evidence="1">
        <text>a phosphate monoester + H2O = an alcohol + phosphate</text>
        <dbReference type="Rhea" id="RHEA:15017"/>
        <dbReference type="ChEBI" id="CHEBI:15377"/>
        <dbReference type="ChEBI" id="CHEBI:30879"/>
        <dbReference type="ChEBI" id="CHEBI:43474"/>
        <dbReference type="ChEBI" id="CHEBI:67140"/>
        <dbReference type="EC" id="3.1.3.2"/>
    </reaction>
</comment>
<accession>A0A1T4PII1</accession>
<comment type="similarity">
    <text evidence="3">Belongs to the class B bacterial acid phosphatase family.</text>
</comment>
<feature type="binding site" evidence="14">
    <location>
        <position position="196"/>
    </location>
    <ligand>
        <name>Mg(2+)</name>
        <dbReference type="ChEBI" id="CHEBI:18420"/>
    </ligand>
</feature>
<proteinExistence type="inferred from homology"/>
<gene>
    <name evidence="16" type="ORF">SAMN02745174_01912</name>
</gene>
<keyword evidence="9" id="KW-0574">Periplasm</keyword>
<dbReference type="GO" id="GO:0030288">
    <property type="term" value="C:outer membrane-bounded periplasmic space"/>
    <property type="evidence" value="ECO:0007669"/>
    <property type="project" value="InterPro"/>
</dbReference>
<dbReference type="InterPro" id="IPR023214">
    <property type="entry name" value="HAD_sf"/>
</dbReference>
<evidence type="ECO:0000256" key="9">
    <source>
        <dbReference type="ARBA" id="ARBA00022764"/>
    </source>
</evidence>
<evidence type="ECO:0000256" key="2">
    <source>
        <dbReference type="ARBA" id="ARBA00004418"/>
    </source>
</evidence>
<dbReference type="GO" id="GO:0046872">
    <property type="term" value="F:metal ion binding"/>
    <property type="evidence" value="ECO:0007669"/>
    <property type="project" value="UniProtKB-KW"/>
</dbReference>
<feature type="active site" description="Proton donor" evidence="12">
    <location>
        <position position="68"/>
    </location>
</feature>
<evidence type="ECO:0000256" key="5">
    <source>
        <dbReference type="ARBA" id="ARBA00012646"/>
    </source>
</evidence>
<dbReference type="NCBIfam" id="TIGR01672">
    <property type="entry name" value="AphA"/>
    <property type="match status" value="1"/>
</dbReference>
<dbReference type="InterPro" id="IPR005519">
    <property type="entry name" value="Acid_phosphat_B-like"/>
</dbReference>
<organism evidence="16 17">
    <name type="scientific">Cetobacterium ceti</name>
    <dbReference type="NCBI Taxonomy" id="180163"/>
    <lineage>
        <taxon>Bacteria</taxon>
        <taxon>Fusobacteriati</taxon>
        <taxon>Fusobacteriota</taxon>
        <taxon>Fusobacteriia</taxon>
        <taxon>Fusobacteriales</taxon>
        <taxon>Fusobacteriaceae</taxon>
        <taxon>Cetobacterium</taxon>
    </lineage>
</organism>
<dbReference type="AlphaFoldDB" id="A0A1T4PII1"/>
<evidence type="ECO:0000256" key="1">
    <source>
        <dbReference type="ARBA" id="ARBA00000032"/>
    </source>
</evidence>